<keyword evidence="4" id="KW-1185">Reference proteome</keyword>
<organism evidence="4 5">
    <name type="scientific">Elaeis guineensis var. tenera</name>
    <name type="common">Oil palm</name>
    <dbReference type="NCBI Taxonomy" id="51953"/>
    <lineage>
        <taxon>Eukaryota</taxon>
        <taxon>Viridiplantae</taxon>
        <taxon>Streptophyta</taxon>
        <taxon>Embryophyta</taxon>
        <taxon>Tracheophyta</taxon>
        <taxon>Spermatophyta</taxon>
        <taxon>Magnoliopsida</taxon>
        <taxon>Liliopsida</taxon>
        <taxon>Arecaceae</taxon>
        <taxon>Arecoideae</taxon>
        <taxon>Cocoseae</taxon>
        <taxon>Elaeidinae</taxon>
        <taxon>Elaeis</taxon>
    </lineage>
</organism>
<dbReference type="AlphaFoldDB" id="A0A6I9R4F5"/>
<feature type="compositionally biased region" description="Low complexity" evidence="1">
    <location>
        <begin position="58"/>
        <end position="71"/>
    </location>
</feature>
<evidence type="ECO:0000259" key="2">
    <source>
        <dbReference type="Pfam" id="PF14309"/>
    </source>
</evidence>
<gene>
    <name evidence="5" type="primary">LOC105042210</name>
</gene>
<proteinExistence type="predicted"/>
<dbReference type="InterPro" id="IPR025486">
    <property type="entry name" value="DUF4378"/>
</dbReference>
<dbReference type="Proteomes" id="UP000504607">
    <property type="component" value="Chromosome 3"/>
</dbReference>
<dbReference type="KEGG" id="egu:105042210"/>
<dbReference type="InterPro" id="IPR033334">
    <property type="entry name" value="LNG1/2"/>
</dbReference>
<name>A0A6I9R4F5_ELAGV</name>
<evidence type="ECO:0000313" key="5">
    <source>
        <dbReference type="RefSeq" id="XP_010917634.1"/>
    </source>
</evidence>
<feature type="domain" description="DUF4378" evidence="2">
    <location>
        <begin position="607"/>
        <end position="753"/>
    </location>
</feature>
<dbReference type="RefSeq" id="XP_010917634.1">
    <property type="nucleotide sequence ID" value="XM_010919332.3"/>
</dbReference>
<evidence type="ECO:0000256" key="1">
    <source>
        <dbReference type="SAM" id="MobiDB-lite"/>
    </source>
</evidence>
<evidence type="ECO:0000313" key="4">
    <source>
        <dbReference type="Proteomes" id="UP000504607"/>
    </source>
</evidence>
<dbReference type="InterPro" id="IPR032795">
    <property type="entry name" value="DUF3741-assoc"/>
</dbReference>
<dbReference type="Pfam" id="PF14383">
    <property type="entry name" value="VARLMGL"/>
    <property type="match status" value="1"/>
</dbReference>
<evidence type="ECO:0000259" key="3">
    <source>
        <dbReference type="Pfam" id="PF14383"/>
    </source>
</evidence>
<feature type="region of interest" description="Disordered" evidence="1">
    <location>
        <begin position="51"/>
        <end position="107"/>
    </location>
</feature>
<feature type="region of interest" description="Disordered" evidence="1">
    <location>
        <begin position="338"/>
        <end position="478"/>
    </location>
</feature>
<protein>
    <submittedName>
        <fullName evidence="5">Protein LONGIFOLIA 1</fullName>
    </submittedName>
</protein>
<accession>A0A6I9R4F5</accession>
<feature type="compositionally biased region" description="Basic and acidic residues" evidence="1">
    <location>
        <begin position="197"/>
        <end position="212"/>
    </location>
</feature>
<sequence>MTPGVGRGIPNDQSLERQIERQMGCMAGFLQLFDRQHVLAGKRIYAARRLPSSPVAGSTSPSDRSEVSSVSFLNDIQRFPSPEAYPSSPECRAPAEEAPARPSLPLPLPVLDFKDGLRSSWRMREAPRLSLDSRAVVDAKGKLRPREIRTVAFGKQSDVSEAADDGERQRRSPSVVARLMGLEALPDAGSGGGGGGEPKRSELRRSASESRVPRDYRFVDEGSFKKPPPDSAISGKEFFWPDFGDFRLRNAKLEPPPRTLLPPIQRKSFFDAQDFFPEPPKRTGSLYGEIERRLRMRGIDEPAKDLETLKQILEAIHLKGLLHSRASDIQINGRRNFIDDQHHDSPIVVMKPSAKPPRRPISESPPNPSRSMSARRTACSDGGLPPARARRDRAEVDRNPKGINDRRTRTPRSPEPSSPARRRPPLNAEPPRSPQPQRRISAVQSPKAGPKRLAAPDPLAVRSPRNGRVTPDVSPKDRIYLPAEDDTSTIVSESSISSSSQLHFERSRAEEYRVGRSLLERCDKLLHSIAAITGAEQVTAVEQQPSPVSVLDSSFLCDESSPSPVTKRAIDFKDRLVEWEEDNWSPATPAVRKNGADGLDAGDHDYVYVSEIVRVSDLVRDPSDVYAFLEKRHQAPSKASRLHRRLVFDTVAEILDVKRHVVPWEAFTRSRSIPSAGDVDSVGGATPLVREVWVEVRRIREPVYPADNLNDVTCGAICKDLAGERGWGPCPAAEMSDAVLYIERQIFKDLVAETIRYLADLSSKPTRPRRKLVF</sequence>
<dbReference type="GeneID" id="105042210"/>
<dbReference type="OrthoDB" id="1929599at2759"/>
<dbReference type="PANTHER" id="PTHR31680">
    <property type="entry name" value="LONGIFOLIA PROTEIN"/>
    <property type="match status" value="1"/>
</dbReference>
<feature type="region of interest" description="Disordered" evidence="1">
    <location>
        <begin position="183"/>
        <end position="212"/>
    </location>
</feature>
<reference evidence="5" key="1">
    <citation type="submission" date="2025-08" db="UniProtKB">
        <authorList>
            <consortium name="RefSeq"/>
        </authorList>
    </citation>
    <scope>IDENTIFICATION</scope>
</reference>
<dbReference type="Pfam" id="PF14309">
    <property type="entry name" value="DUF4378"/>
    <property type="match status" value="1"/>
</dbReference>
<dbReference type="InParanoid" id="A0A6I9R4F5"/>
<feature type="compositionally biased region" description="Basic and acidic residues" evidence="1">
    <location>
        <begin position="392"/>
        <end position="408"/>
    </location>
</feature>
<dbReference type="GO" id="GO:0051513">
    <property type="term" value="P:regulation of monopolar cell growth"/>
    <property type="evidence" value="ECO:0007669"/>
    <property type="project" value="InterPro"/>
</dbReference>
<feature type="domain" description="DUF3741" evidence="3">
    <location>
        <begin position="160"/>
        <end position="189"/>
    </location>
</feature>
<dbReference type="FunCoup" id="A0A6I9R4F5">
    <property type="interactions" value="1644"/>
</dbReference>
<dbReference type="PANTHER" id="PTHR31680:SF12">
    <property type="entry name" value="OS11G0587300 PROTEIN"/>
    <property type="match status" value="1"/>
</dbReference>